<sequence>MTNNQVIKQEPKFITASEVAEMLGVSLTTGYRIVKKLNDELKQQGKITVAGKVSSRYFYEKVAL</sequence>
<protein>
    <submittedName>
        <fullName evidence="1">HTH domain-containing protein</fullName>
    </submittedName>
</protein>
<reference evidence="2" key="1">
    <citation type="submission" date="2017-02" db="EMBL/GenBank/DDBJ databases">
        <authorList>
            <person name="Varghese N."/>
            <person name="Submissions S."/>
        </authorList>
    </citation>
    <scope>NUCLEOTIDE SEQUENCE [LARGE SCALE GENOMIC DNA]</scope>
    <source>
        <strain evidence="2">USBA 833</strain>
    </source>
</reference>
<dbReference type="EMBL" id="FUYH01000011">
    <property type="protein sequence ID" value="SKA91434.1"/>
    <property type="molecule type" value="Genomic_DNA"/>
</dbReference>
<dbReference type="Proteomes" id="UP000190105">
    <property type="component" value="Unassembled WGS sequence"/>
</dbReference>
<evidence type="ECO:0000313" key="1">
    <source>
        <dbReference type="EMBL" id="SKA91434.1"/>
    </source>
</evidence>
<dbReference type="STRING" id="1147123.SAMN05443428_11158"/>
<dbReference type="AlphaFoldDB" id="A0A1T4XPD2"/>
<name>A0A1T4XPD2_9CLOT</name>
<keyword evidence="2" id="KW-1185">Reference proteome</keyword>
<proteinExistence type="predicted"/>
<gene>
    <name evidence="1" type="ORF">SAMN05443428_11158</name>
</gene>
<dbReference type="OrthoDB" id="3174733at2"/>
<dbReference type="RefSeq" id="WP_078696704.1">
    <property type="nucleotide sequence ID" value="NZ_FUYH01000011.1"/>
</dbReference>
<accession>A0A1T4XPD2</accession>
<evidence type="ECO:0000313" key="2">
    <source>
        <dbReference type="Proteomes" id="UP000190105"/>
    </source>
</evidence>
<organism evidence="1 2">
    <name type="scientific">Caloramator quimbayensis</name>
    <dbReference type="NCBI Taxonomy" id="1147123"/>
    <lineage>
        <taxon>Bacteria</taxon>
        <taxon>Bacillati</taxon>
        <taxon>Bacillota</taxon>
        <taxon>Clostridia</taxon>
        <taxon>Eubacteriales</taxon>
        <taxon>Clostridiaceae</taxon>
        <taxon>Caloramator</taxon>
    </lineage>
</organism>